<dbReference type="FunFam" id="3.40.50.300:FF:000032">
    <property type="entry name" value="Export ABC transporter ATP-binding protein"/>
    <property type="match status" value="1"/>
</dbReference>
<keyword evidence="8" id="KW-1185">Reference proteome</keyword>
<dbReference type="SMART" id="SM00382">
    <property type="entry name" value="AAA"/>
    <property type="match status" value="1"/>
</dbReference>
<dbReference type="AlphaFoldDB" id="A0A431VL94"/>
<evidence type="ECO:0000256" key="4">
    <source>
        <dbReference type="ARBA" id="ARBA00022840"/>
    </source>
</evidence>
<name>A0A431VL94_9PROT</name>
<dbReference type="GO" id="GO:0005524">
    <property type="term" value="F:ATP binding"/>
    <property type="evidence" value="ECO:0007669"/>
    <property type="project" value="UniProtKB-KW"/>
</dbReference>
<keyword evidence="1" id="KW-0813">Transport</keyword>
<evidence type="ECO:0000256" key="2">
    <source>
        <dbReference type="ARBA" id="ARBA00022519"/>
    </source>
</evidence>
<dbReference type="CDD" id="cd03255">
    <property type="entry name" value="ABC_MJ0796_LolCDE_FtsE"/>
    <property type="match status" value="1"/>
</dbReference>
<proteinExistence type="inferred from homology"/>
<comment type="similarity">
    <text evidence="5">Belongs to the ABC transporter superfamily. Macrolide exporter (TC 3.A.1.122) family.</text>
</comment>
<dbReference type="PROSITE" id="PS50893">
    <property type="entry name" value="ABC_TRANSPORTER_2"/>
    <property type="match status" value="1"/>
</dbReference>
<dbReference type="InterPro" id="IPR027417">
    <property type="entry name" value="P-loop_NTPase"/>
</dbReference>
<dbReference type="OrthoDB" id="9802264at2"/>
<evidence type="ECO:0000256" key="5">
    <source>
        <dbReference type="ARBA" id="ARBA00038388"/>
    </source>
</evidence>
<evidence type="ECO:0000313" key="7">
    <source>
        <dbReference type="EMBL" id="RTR21972.1"/>
    </source>
</evidence>
<sequence>MSKVQSMSTPSETIVDLDDVHLRLDSGAGPVNILRGVSLRVERGERVGIVGPSGSGKSTMMMVMAGLERATAGRIRVAGQDLAGLSEDGLARFRRDRVGIVFQAFHLVPTMTALENVAIPLEFAGVADAFERAQRALESVGLGHRIHHYPGQMSGGEQQRTALARAFVTEPALLLADEPTGNLDIDTGATIVRLLFDLAERRGTTLVLITHDPALAARCDRTVRLADGRIADDGLATRRARPVLVGE</sequence>
<keyword evidence="3" id="KW-0547">Nucleotide-binding</keyword>
<dbReference type="InterPro" id="IPR003593">
    <property type="entry name" value="AAA+_ATPase"/>
</dbReference>
<organism evidence="7 8">
    <name type="scientific">Azospirillum griseum</name>
    <dbReference type="NCBI Taxonomy" id="2496639"/>
    <lineage>
        <taxon>Bacteria</taxon>
        <taxon>Pseudomonadati</taxon>
        <taxon>Pseudomonadota</taxon>
        <taxon>Alphaproteobacteria</taxon>
        <taxon>Rhodospirillales</taxon>
        <taxon>Azospirillaceae</taxon>
        <taxon>Azospirillum</taxon>
    </lineage>
</organism>
<dbReference type="InterPro" id="IPR017911">
    <property type="entry name" value="MacB-like_ATP-bd"/>
</dbReference>
<dbReference type="PANTHER" id="PTHR24220:SF659">
    <property type="entry name" value="TRANSPORTER, PUTATIVE-RELATED"/>
    <property type="match status" value="1"/>
</dbReference>
<evidence type="ECO:0000256" key="3">
    <source>
        <dbReference type="ARBA" id="ARBA00022741"/>
    </source>
</evidence>
<dbReference type="EMBL" id="RXMA01000005">
    <property type="protein sequence ID" value="RTR21972.1"/>
    <property type="molecule type" value="Genomic_DNA"/>
</dbReference>
<dbReference type="Pfam" id="PF00005">
    <property type="entry name" value="ABC_tran"/>
    <property type="match status" value="1"/>
</dbReference>
<dbReference type="Proteomes" id="UP000277007">
    <property type="component" value="Unassembled WGS sequence"/>
</dbReference>
<dbReference type="GO" id="GO:0098796">
    <property type="term" value="C:membrane protein complex"/>
    <property type="evidence" value="ECO:0007669"/>
    <property type="project" value="UniProtKB-ARBA"/>
</dbReference>
<evidence type="ECO:0000259" key="6">
    <source>
        <dbReference type="PROSITE" id="PS50893"/>
    </source>
</evidence>
<dbReference type="GO" id="GO:0022857">
    <property type="term" value="F:transmembrane transporter activity"/>
    <property type="evidence" value="ECO:0007669"/>
    <property type="project" value="UniProtKB-ARBA"/>
</dbReference>
<accession>A0A431VL94</accession>
<keyword evidence="2" id="KW-0472">Membrane</keyword>
<reference evidence="7 8" key="1">
    <citation type="submission" date="2018-12" db="EMBL/GenBank/DDBJ databases">
        <authorList>
            <person name="Yang Y."/>
        </authorList>
    </citation>
    <scope>NUCLEOTIDE SEQUENCE [LARGE SCALE GENOMIC DNA]</scope>
    <source>
        <strain evidence="7 8">L-25-5w-1</strain>
    </source>
</reference>
<dbReference type="GO" id="GO:0005886">
    <property type="term" value="C:plasma membrane"/>
    <property type="evidence" value="ECO:0007669"/>
    <property type="project" value="TreeGrafter"/>
</dbReference>
<protein>
    <submittedName>
        <fullName evidence="7">ABC transporter ATP-binding protein</fullName>
    </submittedName>
</protein>
<keyword evidence="2" id="KW-0997">Cell inner membrane</keyword>
<evidence type="ECO:0000256" key="1">
    <source>
        <dbReference type="ARBA" id="ARBA00022448"/>
    </source>
</evidence>
<dbReference type="GO" id="GO:0016887">
    <property type="term" value="F:ATP hydrolysis activity"/>
    <property type="evidence" value="ECO:0007669"/>
    <property type="project" value="InterPro"/>
</dbReference>
<gene>
    <name evidence="7" type="ORF">EJ903_07625</name>
</gene>
<comment type="caution">
    <text evidence="7">The sequence shown here is derived from an EMBL/GenBank/DDBJ whole genome shotgun (WGS) entry which is preliminary data.</text>
</comment>
<keyword evidence="2" id="KW-1003">Cell membrane</keyword>
<dbReference type="InterPro" id="IPR003439">
    <property type="entry name" value="ABC_transporter-like_ATP-bd"/>
</dbReference>
<keyword evidence="4 7" id="KW-0067">ATP-binding</keyword>
<evidence type="ECO:0000313" key="8">
    <source>
        <dbReference type="Proteomes" id="UP000277007"/>
    </source>
</evidence>
<dbReference type="PANTHER" id="PTHR24220">
    <property type="entry name" value="IMPORT ATP-BINDING PROTEIN"/>
    <property type="match status" value="1"/>
</dbReference>
<feature type="domain" description="ABC transporter" evidence="6">
    <location>
        <begin position="15"/>
        <end position="247"/>
    </location>
</feature>
<dbReference type="Gene3D" id="3.40.50.300">
    <property type="entry name" value="P-loop containing nucleotide triphosphate hydrolases"/>
    <property type="match status" value="1"/>
</dbReference>
<dbReference type="SUPFAM" id="SSF52540">
    <property type="entry name" value="P-loop containing nucleoside triphosphate hydrolases"/>
    <property type="match status" value="1"/>
</dbReference>
<dbReference type="InterPro" id="IPR015854">
    <property type="entry name" value="ABC_transpr_LolD-like"/>
</dbReference>